<evidence type="ECO:0000256" key="2">
    <source>
        <dbReference type="ARBA" id="ARBA00023136"/>
    </source>
</evidence>
<dbReference type="InterPro" id="IPR050768">
    <property type="entry name" value="UPF0353/GerABKA_families"/>
</dbReference>
<feature type="transmembrane region" description="Helical" evidence="4">
    <location>
        <begin position="527"/>
        <end position="548"/>
    </location>
</feature>
<keyword evidence="4" id="KW-0812">Transmembrane</keyword>
<proteinExistence type="inferred from homology"/>
<evidence type="ECO:0000313" key="5">
    <source>
        <dbReference type="EMBL" id="AEF94184.1"/>
    </source>
</evidence>
<evidence type="ECO:0000313" key="6">
    <source>
        <dbReference type="Proteomes" id="UP000009226"/>
    </source>
</evidence>
<evidence type="ECO:0000256" key="3">
    <source>
        <dbReference type="SAM" id="MobiDB-lite"/>
    </source>
</evidence>
<sequence length="652" mass="73930">MQLWEIIKRTFEFNPNLDQEGFVLKETPDEKAELNQHPTDNQSAGEDKSTGRRSGIKKPVRAAERQKQHRAGKEEEKGADSGKGGRLRKQIRSVRRHQDDQGKQQAADKAQLQKKDNNEEKESDKSRKRFKKPLRVAEIQNQQDREQVSPYLENNKKRLEEIYGLPQNKDFIIREFTIAVAPPVRAFVLFMEGLSDKTAINTYVLQPMMLFSNFHEDVEGYLLDHIQKRVLIGNQVTVHDRFEQIVAGVNYGSTAVFIEGCDKALLVETKGWEHRSVDRPVNEQVIRGAQEAFGETLRTNTALVRKLLRTSELTTEMLKIGNTTHLDVAIMYIRTVANKQLVQEVKRRIESLKVDGVIDSGILEQLIEERPWNIAPQVTATERPDRVAYALLRGKVAIFLDSNPYVLVVPSTMFDQLHTQEDYYLRPLYGSFLRLVRTLAFYISFLLPGFYLAIVLFHKEMIPTELLLAISGARERVPFPSFVEVIIMEISFELIREAGLRVPGAMGNTIGIVGALILGQAAVQANIVSPILVIIVAVTGLASFAVPNYSLQFGLRITRFAYIALGTILGFVGIVFGLFIQMHMMASLKSFGVPYLSPMAPTTGTTGDVLFRKPVFDWERRPDFLNTQKDQLQENIAQGWVRESNKKGDKHH</sequence>
<reference evidence="5" key="1">
    <citation type="submission" date="2011-05" db="EMBL/GenBank/DDBJ databases">
        <title>Complete sequence of Desulfotomaculum carboxydivorans CO-1-SRB.</title>
        <authorList>
            <consortium name="US DOE Joint Genome Institute"/>
            <person name="Lucas S."/>
            <person name="Han J."/>
            <person name="Lapidus A."/>
            <person name="Cheng J.-F."/>
            <person name="Goodwin L."/>
            <person name="Pitluck S."/>
            <person name="Peters L."/>
            <person name="Mikhailova N."/>
            <person name="Lu M."/>
            <person name="Han C."/>
            <person name="Tapia R."/>
            <person name="Land M."/>
            <person name="Hauser L."/>
            <person name="Kyrpides N."/>
            <person name="Ivanova N."/>
            <person name="Pagani I."/>
            <person name="Stams A."/>
            <person name="Plugge C."/>
            <person name="Muyzer G."/>
            <person name="Kuever J."/>
            <person name="Parshina S."/>
            <person name="Ivanova A."/>
            <person name="Nazina T."/>
            <person name="Woyke T."/>
        </authorList>
    </citation>
    <scope>NUCLEOTIDE SEQUENCE [LARGE SCALE GENOMIC DNA]</scope>
    <source>
        <strain evidence="5">CO-1-SRB</strain>
    </source>
</reference>
<name>F6B4S2_DESCC</name>
<dbReference type="AlphaFoldDB" id="F6B4S2"/>
<feature type="compositionally biased region" description="Basic and acidic residues" evidence="3">
    <location>
        <begin position="61"/>
        <end position="80"/>
    </location>
</feature>
<evidence type="ECO:0000256" key="4">
    <source>
        <dbReference type="SAM" id="Phobius"/>
    </source>
</evidence>
<feature type="transmembrane region" description="Helical" evidence="4">
    <location>
        <begin position="502"/>
        <end position="521"/>
    </location>
</feature>
<dbReference type="PANTHER" id="PTHR22550">
    <property type="entry name" value="SPORE GERMINATION PROTEIN"/>
    <property type="match status" value="1"/>
</dbReference>
<keyword evidence="6" id="KW-1185">Reference proteome</keyword>
<evidence type="ECO:0000256" key="1">
    <source>
        <dbReference type="ARBA" id="ARBA00005278"/>
    </source>
</evidence>
<dbReference type="STRING" id="868595.Desca_1325"/>
<dbReference type="KEGG" id="dca:Desca_1325"/>
<dbReference type="GO" id="GO:0009847">
    <property type="term" value="P:spore germination"/>
    <property type="evidence" value="ECO:0007669"/>
    <property type="project" value="InterPro"/>
</dbReference>
<accession>F6B4S2</accession>
<protein>
    <submittedName>
        <fullName evidence="5">GerA spore germination protein</fullName>
    </submittedName>
</protein>
<feature type="compositionally biased region" description="Basic and acidic residues" evidence="3">
    <location>
        <begin position="111"/>
        <end position="125"/>
    </location>
</feature>
<dbReference type="GO" id="GO:0016020">
    <property type="term" value="C:membrane"/>
    <property type="evidence" value="ECO:0007669"/>
    <property type="project" value="InterPro"/>
</dbReference>
<feature type="transmembrane region" description="Helical" evidence="4">
    <location>
        <begin position="439"/>
        <end position="457"/>
    </location>
</feature>
<keyword evidence="4" id="KW-1133">Transmembrane helix</keyword>
<feature type="region of interest" description="Disordered" evidence="3">
    <location>
        <begin position="15"/>
        <end position="147"/>
    </location>
</feature>
<feature type="transmembrane region" description="Helical" evidence="4">
    <location>
        <begin position="560"/>
        <end position="580"/>
    </location>
</feature>
<dbReference type="Pfam" id="PF03323">
    <property type="entry name" value="GerA"/>
    <property type="match status" value="1"/>
</dbReference>
<dbReference type="Proteomes" id="UP000009226">
    <property type="component" value="Chromosome"/>
</dbReference>
<gene>
    <name evidence="5" type="ordered locus">Desca_1325</name>
</gene>
<dbReference type="HOGENOM" id="CLU_021639_4_0_9"/>
<dbReference type="PANTHER" id="PTHR22550:SF5">
    <property type="entry name" value="LEUCINE ZIPPER PROTEIN 4"/>
    <property type="match status" value="1"/>
</dbReference>
<dbReference type="InterPro" id="IPR004995">
    <property type="entry name" value="Spore_Ger"/>
</dbReference>
<dbReference type="eggNOG" id="COG0697">
    <property type="taxonomic scope" value="Bacteria"/>
</dbReference>
<organism evidence="5 6">
    <name type="scientific">Desulfotomaculum nigrificans (strain DSM 14880 / VKM B-2319 / CO-1-SRB)</name>
    <name type="common">Desulfotomaculum carboxydivorans</name>
    <dbReference type="NCBI Taxonomy" id="868595"/>
    <lineage>
        <taxon>Bacteria</taxon>
        <taxon>Bacillati</taxon>
        <taxon>Bacillota</taxon>
        <taxon>Clostridia</taxon>
        <taxon>Eubacteriales</taxon>
        <taxon>Desulfotomaculaceae</taxon>
        <taxon>Desulfotomaculum</taxon>
    </lineage>
</organism>
<feature type="compositionally biased region" description="Basic residues" evidence="3">
    <location>
        <begin position="85"/>
        <end position="95"/>
    </location>
</feature>
<comment type="similarity">
    <text evidence="1">Belongs to the GerABKA family.</text>
</comment>
<keyword evidence="2 4" id="KW-0472">Membrane</keyword>
<dbReference type="RefSeq" id="WP_013810116.1">
    <property type="nucleotide sequence ID" value="NC_015565.1"/>
</dbReference>
<dbReference type="EMBL" id="CP002736">
    <property type="protein sequence ID" value="AEF94184.1"/>
    <property type="molecule type" value="Genomic_DNA"/>
</dbReference>